<dbReference type="SUPFAM" id="SSF52402">
    <property type="entry name" value="Adenine nucleotide alpha hydrolases-like"/>
    <property type="match status" value="1"/>
</dbReference>
<evidence type="ECO:0000259" key="1">
    <source>
        <dbReference type="Pfam" id="PF01507"/>
    </source>
</evidence>
<comment type="caution">
    <text evidence="2">The sequence shown here is derived from an EMBL/GenBank/DDBJ whole genome shotgun (WGS) entry which is preliminary data.</text>
</comment>
<feature type="domain" description="Phosphoadenosine phosphosulphate reductase" evidence="1">
    <location>
        <begin position="69"/>
        <end position="149"/>
    </location>
</feature>
<gene>
    <name evidence="2" type="ORF">AD934_04215</name>
</gene>
<name>A0A149RYI4_GLUOY</name>
<dbReference type="InterPro" id="IPR014729">
    <property type="entry name" value="Rossmann-like_a/b/a_fold"/>
</dbReference>
<dbReference type="AlphaFoldDB" id="A0A149RYI4"/>
<reference evidence="2 3" key="1">
    <citation type="submission" date="2015-06" db="EMBL/GenBank/DDBJ databases">
        <title>Improved classification and identification of acetic acid bacteria using matrix-assisted laser desorption/ionization time-of-flight mass spectrometry; Gluconobacter nephelii and Gluconobacter uchimurae are later heterotypic synonyms of Gluconobacter japonicus and Gluconobacter oxydans, respectively.</title>
        <authorList>
            <person name="Li L."/>
            <person name="Cleenwerck I."/>
            <person name="De Vuyst L."/>
            <person name="Vandamme P."/>
        </authorList>
    </citation>
    <scope>NUCLEOTIDE SEQUENCE [LARGE SCALE GENOMIC DNA]</scope>
    <source>
        <strain evidence="2 3">LMG 1676</strain>
    </source>
</reference>
<evidence type="ECO:0000313" key="3">
    <source>
        <dbReference type="Proteomes" id="UP000075655"/>
    </source>
</evidence>
<proteinExistence type="predicted"/>
<accession>A0A149RYI4</accession>
<organism evidence="2 3">
    <name type="scientific">Gluconobacter oxydans</name>
    <name type="common">Gluconobacter suboxydans</name>
    <dbReference type="NCBI Taxonomy" id="442"/>
    <lineage>
        <taxon>Bacteria</taxon>
        <taxon>Pseudomonadati</taxon>
        <taxon>Pseudomonadota</taxon>
        <taxon>Alphaproteobacteria</taxon>
        <taxon>Acetobacterales</taxon>
        <taxon>Acetobacteraceae</taxon>
        <taxon>Gluconobacter</taxon>
    </lineage>
</organism>
<dbReference type="PATRIC" id="fig|442.8.peg.2495"/>
<dbReference type="GO" id="GO:0003824">
    <property type="term" value="F:catalytic activity"/>
    <property type="evidence" value="ECO:0007669"/>
    <property type="project" value="InterPro"/>
</dbReference>
<dbReference type="Pfam" id="PF01507">
    <property type="entry name" value="PAPS_reduct"/>
    <property type="match status" value="1"/>
</dbReference>
<dbReference type="Gene3D" id="3.40.50.620">
    <property type="entry name" value="HUPs"/>
    <property type="match status" value="1"/>
</dbReference>
<dbReference type="EMBL" id="LHZG01000143">
    <property type="protein sequence ID" value="KXV19558.1"/>
    <property type="molecule type" value="Genomic_DNA"/>
</dbReference>
<evidence type="ECO:0000313" key="2">
    <source>
        <dbReference type="EMBL" id="KXV19558.1"/>
    </source>
</evidence>
<dbReference type="Proteomes" id="UP000075655">
    <property type="component" value="Unassembled WGS sequence"/>
</dbReference>
<sequence length="239" mass="27123">MPVCQDRCSGEQVRVMTPDLTSYDSIIVAVSGGKDGLACLFALLEAGAPKDCLELWHHEVDGQERFLNRRTLFVTGERAEESPNRARYAAFEPHRTDTRHGTRRRRHVDHWRPVHQWSEAQVWDSLKRWNVVPALPYRIGFSRLSCATCIFGDARQFATIRWLDPARFERLVHYEQQFGCTIKRTVSLEQFAEQDRPYDAALSAPDLARACLSSRPIPTVLTPAWEFPAGAFGLGAGPN</sequence>
<protein>
    <recommendedName>
        <fullName evidence="1">Phosphoadenosine phosphosulphate reductase domain-containing protein</fullName>
    </recommendedName>
</protein>
<dbReference type="InterPro" id="IPR002500">
    <property type="entry name" value="PAPS_reduct_dom"/>
</dbReference>